<name>A0A1T5CFX5_9SPHN</name>
<dbReference type="AlphaFoldDB" id="A0A1T5CFX5"/>
<sequence>MVTAYYPAIVERAGAGYSVFFPDLPGCTSAGATLQEAARAAEAALNGHLISIVEAGEALPDPSEMDDLERDPEIDEVARILVRGEYPGRSVDINVTTEE</sequence>
<dbReference type="PANTHER" id="PTHR34504:SF2">
    <property type="entry name" value="UPF0150 PROTEIN SSL0259"/>
    <property type="match status" value="1"/>
</dbReference>
<dbReference type="Gene3D" id="3.30.160.250">
    <property type="match status" value="1"/>
</dbReference>
<dbReference type="InterPro" id="IPR035069">
    <property type="entry name" value="TTHA1013/TTHA0281-like"/>
</dbReference>
<dbReference type="SUPFAM" id="SSF143100">
    <property type="entry name" value="TTHA1013/TTHA0281-like"/>
    <property type="match status" value="1"/>
</dbReference>
<evidence type="ECO:0000313" key="2">
    <source>
        <dbReference type="EMBL" id="SKB58359.1"/>
    </source>
</evidence>
<dbReference type="EMBL" id="FUYM01000004">
    <property type="protein sequence ID" value="SKB58359.1"/>
    <property type="molecule type" value="Genomic_DNA"/>
</dbReference>
<dbReference type="InterPro" id="IPR051404">
    <property type="entry name" value="TA_system_antitoxin"/>
</dbReference>
<keyword evidence="3" id="KW-1185">Reference proteome</keyword>
<reference evidence="3" key="1">
    <citation type="submission" date="2017-02" db="EMBL/GenBank/DDBJ databases">
        <authorList>
            <person name="Varghese N."/>
            <person name="Submissions S."/>
        </authorList>
    </citation>
    <scope>NUCLEOTIDE SEQUENCE [LARGE SCALE GENOMIC DNA]</scope>
    <source>
        <strain evidence="3">UM2</strain>
    </source>
</reference>
<accession>A0A1T5CFX5</accession>
<gene>
    <name evidence="2" type="ORF">SAMN06295920_10440</name>
</gene>
<protein>
    <submittedName>
        <fullName evidence="2">Predicted nuclease of the RNAse H fold, HicB family</fullName>
    </submittedName>
</protein>
<evidence type="ECO:0000259" key="1">
    <source>
        <dbReference type="Pfam" id="PF15919"/>
    </source>
</evidence>
<organism evidence="2 3">
    <name type="scientific">Rhizorhabdus histidinilytica</name>
    <dbReference type="NCBI Taxonomy" id="439228"/>
    <lineage>
        <taxon>Bacteria</taxon>
        <taxon>Pseudomonadati</taxon>
        <taxon>Pseudomonadota</taxon>
        <taxon>Alphaproteobacteria</taxon>
        <taxon>Sphingomonadales</taxon>
        <taxon>Sphingomonadaceae</taxon>
        <taxon>Rhizorhabdus</taxon>
    </lineage>
</organism>
<dbReference type="Pfam" id="PF15919">
    <property type="entry name" value="HicB_lk_antitox"/>
    <property type="match status" value="1"/>
</dbReference>
<dbReference type="InterPro" id="IPR031807">
    <property type="entry name" value="HicB-like"/>
</dbReference>
<dbReference type="PANTHER" id="PTHR34504">
    <property type="entry name" value="ANTITOXIN HICB"/>
    <property type="match status" value="1"/>
</dbReference>
<dbReference type="Proteomes" id="UP000189818">
    <property type="component" value="Unassembled WGS sequence"/>
</dbReference>
<evidence type="ECO:0000313" key="3">
    <source>
        <dbReference type="Proteomes" id="UP000189818"/>
    </source>
</evidence>
<dbReference type="OrthoDB" id="9807959at2"/>
<dbReference type="RefSeq" id="WP_079647962.1">
    <property type="nucleotide sequence ID" value="NZ_FUYM01000004.1"/>
</dbReference>
<proteinExistence type="predicted"/>
<feature type="domain" description="HicB-like antitoxin of toxin-antitoxin system" evidence="1">
    <location>
        <begin position="6"/>
        <end position="96"/>
    </location>
</feature>
<dbReference type="STRING" id="439228.SAMN06295920_10440"/>